<gene>
    <name evidence="2" type="ORF">F8M41_016799</name>
</gene>
<evidence type="ECO:0000313" key="2">
    <source>
        <dbReference type="EMBL" id="KAF0518629.1"/>
    </source>
</evidence>
<proteinExistence type="predicted"/>
<dbReference type="OrthoDB" id="2330249at2759"/>
<protein>
    <submittedName>
        <fullName evidence="2">Uncharacterized protein</fullName>
    </submittedName>
</protein>
<organism evidence="2 3">
    <name type="scientific">Gigaspora margarita</name>
    <dbReference type="NCBI Taxonomy" id="4874"/>
    <lineage>
        <taxon>Eukaryota</taxon>
        <taxon>Fungi</taxon>
        <taxon>Fungi incertae sedis</taxon>
        <taxon>Mucoromycota</taxon>
        <taxon>Glomeromycotina</taxon>
        <taxon>Glomeromycetes</taxon>
        <taxon>Diversisporales</taxon>
        <taxon>Gigasporaceae</taxon>
        <taxon>Gigaspora</taxon>
    </lineage>
</organism>
<comment type="caution">
    <text evidence="2">The sequence shown here is derived from an EMBL/GenBank/DDBJ whole genome shotgun (WGS) entry which is preliminary data.</text>
</comment>
<feature type="signal peptide" evidence="1">
    <location>
        <begin position="1"/>
        <end position="23"/>
    </location>
</feature>
<dbReference type="AlphaFoldDB" id="A0A8H4ANY6"/>
<dbReference type="EMBL" id="WTPW01000371">
    <property type="protein sequence ID" value="KAF0518629.1"/>
    <property type="molecule type" value="Genomic_DNA"/>
</dbReference>
<keyword evidence="3" id="KW-1185">Reference proteome</keyword>
<dbReference type="PROSITE" id="PS51257">
    <property type="entry name" value="PROKAR_LIPOPROTEIN"/>
    <property type="match status" value="1"/>
</dbReference>
<sequence length="197" mass="21324">MHKQYPTCFFLIILFNFASLTFSCQVGDNNDYLCGLGFVCSSAPSTYGQCIYGCHHDNDCPFDTTVTQNQKCDTNLTTWSCTCGSNTACPGDGQCYKGHCVISNYSGVGHCNHPTLEFYFDNVCKWVVKNLSLLGNPTVSAITAECNLALIEFIEAEPLVLLACGAIAKYIVGAQTDTAIAADVTCNNAWKSICNSL</sequence>
<name>A0A8H4ANY6_GIGMA</name>
<evidence type="ECO:0000313" key="3">
    <source>
        <dbReference type="Proteomes" id="UP000439903"/>
    </source>
</evidence>
<dbReference type="Proteomes" id="UP000439903">
    <property type="component" value="Unassembled WGS sequence"/>
</dbReference>
<reference evidence="2 3" key="1">
    <citation type="journal article" date="2019" name="Environ. Microbiol.">
        <title>At the nexus of three kingdoms: the genome of the mycorrhizal fungus Gigaspora margarita provides insights into plant, endobacterial and fungal interactions.</title>
        <authorList>
            <person name="Venice F."/>
            <person name="Ghignone S."/>
            <person name="Salvioli di Fossalunga A."/>
            <person name="Amselem J."/>
            <person name="Novero M."/>
            <person name="Xianan X."/>
            <person name="Sedzielewska Toro K."/>
            <person name="Morin E."/>
            <person name="Lipzen A."/>
            <person name="Grigoriev I.V."/>
            <person name="Henrissat B."/>
            <person name="Martin F.M."/>
            <person name="Bonfante P."/>
        </authorList>
    </citation>
    <scope>NUCLEOTIDE SEQUENCE [LARGE SCALE GENOMIC DNA]</scope>
    <source>
        <strain evidence="2 3">BEG34</strain>
    </source>
</reference>
<accession>A0A8H4ANY6</accession>
<keyword evidence="1" id="KW-0732">Signal</keyword>
<evidence type="ECO:0000256" key="1">
    <source>
        <dbReference type="SAM" id="SignalP"/>
    </source>
</evidence>
<feature type="chain" id="PRO_5034379791" evidence="1">
    <location>
        <begin position="24"/>
        <end position="197"/>
    </location>
</feature>